<geneLocation type="plasmid" evidence="2">
    <name>pDeide3</name>
</geneLocation>
<proteinExistence type="predicted"/>
<sequence>MFIQACLNGNRRLDEHPAVPIGANELARDAQAARVAGASAVHIHPRASCGRPSLDAKSVASAVSAIRLVCPGLPIGVSTTQEIDENLNRRVGTICAWSVLPDFASVNFWEAGATEIARSLRDRGVGIEAGVSTPADVNAFLSSGLQGRCVRVLIEVLWETNVEAALVTADHLLSLLSAANVAEPRLVHGEDATAWPLLRWGSARGQQVRMGFEDVLTLPGGGYTSSNTDLIRAAFMN</sequence>
<evidence type="ECO:0000313" key="2">
    <source>
        <dbReference type="Proteomes" id="UP000002208"/>
    </source>
</evidence>
<dbReference type="Gene3D" id="3.20.20.70">
    <property type="entry name" value="Aldolase class I"/>
    <property type="match status" value="1"/>
</dbReference>
<keyword evidence="2" id="KW-1185">Reference proteome</keyword>
<dbReference type="KEGG" id="ddr:Deide_3p01610"/>
<dbReference type="HOGENOM" id="CLU_098986_0_0_0"/>
<keyword evidence="1" id="KW-0614">Plasmid</keyword>
<gene>
    <name evidence="1" type="ordered locus">Deide_3p01610</name>
</gene>
<dbReference type="GO" id="GO:0043720">
    <property type="term" value="F:3-keto-5-aminohexanoate cleavage activity"/>
    <property type="evidence" value="ECO:0007669"/>
    <property type="project" value="InterPro"/>
</dbReference>
<dbReference type="Proteomes" id="UP000002208">
    <property type="component" value="Plasmid 3"/>
</dbReference>
<dbReference type="RefSeq" id="WP_041228059.1">
    <property type="nucleotide sequence ID" value="NC_012528.1"/>
</dbReference>
<dbReference type="Pfam" id="PF05853">
    <property type="entry name" value="BKACE"/>
    <property type="match status" value="1"/>
</dbReference>
<reference evidence="1 2" key="1">
    <citation type="journal article" date="2009" name="PLoS Genet.">
        <title>Alliance of proteomics and genomics to unravel the specificities of Sahara bacterium Deinococcus deserti.</title>
        <authorList>
            <person name="de Groot A."/>
            <person name="Dulermo R."/>
            <person name="Ortet P."/>
            <person name="Blanchard L."/>
            <person name="Guerin P."/>
            <person name="Fernandez B."/>
            <person name="Vacherie B."/>
            <person name="Dossat C."/>
            <person name="Jolivet E."/>
            <person name="Siguier P."/>
            <person name="Chandler M."/>
            <person name="Barakat M."/>
            <person name="Dedieu A."/>
            <person name="Barbe V."/>
            <person name="Heulin T."/>
            <person name="Sommer S."/>
            <person name="Achouak W."/>
            <person name="Armengaud J."/>
        </authorList>
    </citation>
    <scope>NUCLEOTIDE SEQUENCE [LARGE SCALE GENOMIC DNA]</scope>
    <source>
        <strain evidence="2">DSM 17065 / CIP 109153 / LMG 22923 / VCD115</strain>
        <plasmid evidence="2">pDeide3</plasmid>
    </source>
</reference>
<dbReference type="PANTHER" id="PTHR37418:SF1">
    <property type="entry name" value="3-KETO-5-AMINOHEXANOATE CLEAVAGE PROTEIN"/>
    <property type="match status" value="1"/>
</dbReference>
<accession>C1D3M5</accession>
<dbReference type="PANTHER" id="PTHR37418">
    <property type="entry name" value="3-KETO-5-AMINOHEXANOATE CLEAVAGE ENZYME-RELATED"/>
    <property type="match status" value="1"/>
</dbReference>
<dbReference type="AlphaFoldDB" id="C1D3M5"/>
<evidence type="ECO:0008006" key="3">
    <source>
        <dbReference type="Google" id="ProtNLM"/>
    </source>
</evidence>
<dbReference type="InterPro" id="IPR013785">
    <property type="entry name" value="Aldolase_TIM"/>
</dbReference>
<organism evidence="1 2">
    <name type="scientific">Deinococcus deserti (strain DSM 17065 / CIP 109153 / LMG 22923 / VCD115)</name>
    <dbReference type="NCBI Taxonomy" id="546414"/>
    <lineage>
        <taxon>Bacteria</taxon>
        <taxon>Thermotogati</taxon>
        <taxon>Deinococcota</taxon>
        <taxon>Deinococci</taxon>
        <taxon>Deinococcales</taxon>
        <taxon>Deinococcaceae</taxon>
        <taxon>Deinococcus</taxon>
    </lineage>
</organism>
<dbReference type="EMBL" id="CP001117">
    <property type="protein sequence ID" value="ACO48104.2"/>
    <property type="molecule type" value="Genomic_DNA"/>
</dbReference>
<dbReference type="InterPro" id="IPR008567">
    <property type="entry name" value="BKACE"/>
</dbReference>
<evidence type="ECO:0000313" key="1">
    <source>
        <dbReference type="EMBL" id="ACO48104.2"/>
    </source>
</evidence>
<name>C1D3M5_DEIDV</name>
<protein>
    <recommendedName>
        <fullName evidence="3">3-keto-5-aminohexanoate cleavage enzyme</fullName>
    </recommendedName>
</protein>